<evidence type="ECO:0000256" key="4">
    <source>
        <dbReference type="ARBA" id="ARBA00011881"/>
    </source>
</evidence>
<dbReference type="InterPro" id="IPR014710">
    <property type="entry name" value="RmlC-like_jellyroll"/>
</dbReference>
<evidence type="ECO:0000256" key="5">
    <source>
        <dbReference type="ARBA" id="ARBA00022801"/>
    </source>
</evidence>
<dbReference type="Pfam" id="PF02551">
    <property type="entry name" value="Acyl_CoA_thio"/>
    <property type="match status" value="1"/>
</dbReference>
<accession>A0A6A4NS07</accession>
<evidence type="ECO:0000313" key="10">
    <source>
        <dbReference type="EMBL" id="KAE9592222.1"/>
    </source>
</evidence>
<dbReference type="EC" id="3.1.2.20" evidence="8"/>
<name>A0A6A4NS07_LUPAL</name>
<dbReference type="InterPro" id="IPR029069">
    <property type="entry name" value="HotDog_dom_sf"/>
</dbReference>
<dbReference type="SUPFAM" id="SSF51206">
    <property type="entry name" value="cAMP-binding domain-like"/>
    <property type="match status" value="1"/>
</dbReference>
<evidence type="ECO:0000313" key="11">
    <source>
        <dbReference type="Proteomes" id="UP000447434"/>
    </source>
</evidence>
<dbReference type="OrthoDB" id="68328at2759"/>
<dbReference type="CDD" id="cd03445">
    <property type="entry name" value="Thioesterase_II_repeat2"/>
    <property type="match status" value="1"/>
</dbReference>
<dbReference type="InterPro" id="IPR018488">
    <property type="entry name" value="cNMP-bd_CS"/>
</dbReference>
<comment type="catalytic activity">
    <reaction evidence="7">
        <text>a fatty acyl-CoA + H2O = a fatty acid + CoA + H(+)</text>
        <dbReference type="Rhea" id="RHEA:16781"/>
        <dbReference type="ChEBI" id="CHEBI:15377"/>
        <dbReference type="ChEBI" id="CHEBI:15378"/>
        <dbReference type="ChEBI" id="CHEBI:28868"/>
        <dbReference type="ChEBI" id="CHEBI:57287"/>
        <dbReference type="ChEBI" id="CHEBI:77636"/>
        <dbReference type="EC" id="3.1.2.20"/>
    </reaction>
</comment>
<evidence type="ECO:0000256" key="3">
    <source>
        <dbReference type="ARBA" id="ARBA00006538"/>
    </source>
</evidence>
<dbReference type="SMART" id="SM00100">
    <property type="entry name" value="cNMP"/>
    <property type="match status" value="1"/>
</dbReference>
<keyword evidence="11" id="KW-1185">Reference proteome</keyword>
<evidence type="ECO:0000256" key="2">
    <source>
        <dbReference type="ARBA" id="ARBA00004872"/>
    </source>
</evidence>
<comment type="caution">
    <text evidence="10">The sequence shown here is derived from an EMBL/GenBank/DDBJ whole genome shotgun (WGS) entry which is preliminary data.</text>
</comment>
<dbReference type="FunFam" id="2.60.120.10:FF:000109">
    <property type="entry name" value="Acyl-CoA thioesterase II"/>
    <property type="match status" value="1"/>
</dbReference>
<evidence type="ECO:0000259" key="9">
    <source>
        <dbReference type="PROSITE" id="PS50042"/>
    </source>
</evidence>
<reference evidence="11" key="1">
    <citation type="journal article" date="2020" name="Nat. Commun.">
        <title>Genome sequence of the cluster root forming white lupin.</title>
        <authorList>
            <person name="Hufnagel B."/>
            <person name="Marques A."/>
            <person name="Soriano A."/>
            <person name="Marques L."/>
            <person name="Divol F."/>
            <person name="Doumas P."/>
            <person name="Sallet E."/>
            <person name="Mancinotti D."/>
            <person name="Carrere S."/>
            <person name="Marande W."/>
            <person name="Arribat S."/>
            <person name="Keller J."/>
            <person name="Huneau C."/>
            <person name="Blein T."/>
            <person name="Aime D."/>
            <person name="Laguerre M."/>
            <person name="Taylor J."/>
            <person name="Schubert V."/>
            <person name="Nelson M."/>
            <person name="Geu-Flores F."/>
            <person name="Crespi M."/>
            <person name="Gallardo-Guerrero K."/>
            <person name="Delaux P.-M."/>
            <person name="Salse J."/>
            <person name="Berges H."/>
            <person name="Guyot R."/>
            <person name="Gouzy J."/>
            <person name="Peret B."/>
        </authorList>
    </citation>
    <scope>NUCLEOTIDE SEQUENCE [LARGE SCALE GENOMIC DNA]</scope>
    <source>
        <strain evidence="11">cv. Amiga</strain>
    </source>
</reference>
<dbReference type="PANTHER" id="PTHR11066:SF34">
    <property type="entry name" value="ACYL-COENZYME A THIOESTERASE 8"/>
    <property type="match status" value="1"/>
</dbReference>
<comment type="subcellular location">
    <subcellularLocation>
        <location evidence="1">Peroxisome matrix</location>
    </subcellularLocation>
</comment>
<dbReference type="GO" id="GO:0006637">
    <property type="term" value="P:acyl-CoA metabolic process"/>
    <property type="evidence" value="ECO:0007669"/>
    <property type="project" value="InterPro"/>
</dbReference>
<gene>
    <name evidence="10" type="ORF">Lalb_Chr19g0126941</name>
</gene>
<dbReference type="Proteomes" id="UP000447434">
    <property type="component" value="Chromosome 19"/>
</dbReference>
<dbReference type="GO" id="GO:0047617">
    <property type="term" value="F:fatty acyl-CoA hydrolase activity"/>
    <property type="evidence" value="ECO:0007669"/>
    <property type="project" value="UniProtKB-EC"/>
</dbReference>
<dbReference type="NCBIfam" id="TIGR00189">
    <property type="entry name" value="tesB"/>
    <property type="match status" value="1"/>
</dbReference>
<proteinExistence type="inferred from homology"/>
<dbReference type="GO" id="GO:0005782">
    <property type="term" value="C:peroxisomal matrix"/>
    <property type="evidence" value="ECO:0007669"/>
    <property type="project" value="UniProtKB-SubCell"/>
</dbReference>
<dbReference type="FunFam" id="2.40.160.210:FF:000003">
    <property type="entry name" value="Acyl-CoA thioesterase II"/>
    <property type="match status" value="1"/>
</dbReference>
<organism evidence="10 11">
    <name type="scientific">Lupinus albus</name>
    <name type="common">White lupine</name>
    <name type="synonym">Lupinus termis</name>
    <dbReference type="NCBI Taxonomy" id="3870"/>
    <lineage>
        <taxon>Eukaryota</taxon>
        <taxon>Viridiplantae</taxon>
        <taxon>Streptophyta</taxon>
        <taxon>Embryophyta</taxon>
        <taxon>Tracheophyta</taxon>
        <taxon>Spermatophyta</taxon>
        <taxon>Magnoliopsida</taxon>
        <taxon>eudicotyledons</taxon>
        <taxon>Gunneridae</taxon>
        <taxon>Pentapetalae</taxon>
        <taxon>rosids</taxon>
        <taxon>fabids</taxon>
        <taxon>Fabales</taxon>
        <taxon>Fabaceae</taxon>
        <taxon>Papilionoideae</taxon>
        <taxon>50 kb inversion clade</taxon>
        <taxon>genistoids sensu lato</taxon>
        <taxon>core genistoids</taxon>
        <taxon>Genisteae</taxon>
        <taxon>Lupinus</taxon>
    </lineage>
</organism>
<dbReference type="PANTHER" id="PTHR11066">
    <property type="entry name" value="ACYL-COA THIOESTERASE"/>
    <property type="match status" value="1"/>
</dbReference>
<dbReference type="PROSITE" id="PS50042">
    <property type="entry name" value="CNMP_BINDING_3"/>
    <property type="match status" value="1"/>
</dbReference>
<keyword evidence="5 10" id="KW-0378">Hydrolase</keyword>
<dbReference type="PROSITE" id="PS00888">
    <property type="entry name" value="CNMP_BINDING_1"/>
    <property type="match status" value="1"/>
</dbReference>
<dbReference type="InterPro" id="IPR025652">
    <property type="entry name" value="TesB_C"/>
</dbReference>
<comment type="similarity">
    <text evidence="3">Belongs to the C/M/P thioester hydrolase family.</text>
</comment>
<dbReference type="InterPro" id="IPR049449">
    <property type="entry name" value="TesB_ACOT8-like_N"/>
</dbReference>
<dbReference type="EMBL" id="WOCE01000019">
    <property type="protein sequence ID" value="KAE9592222.1"/>
    <property type="molecule type" value="Genomic_DNA"/>
</dbReference>
<evidence type="ECO:0000256" key="1">
    <source>
        <dbReference type="ARBA" id="ARBA00004253"/>
    </source>
</evidence>
<dbReference type="InterPro" id="IPR000595">
    <property type="entry name" value="cNMP-bd_dom"/>
</dbReference>
<comment type="subunit">
    <text evidence="4">Homotetramer.</text>
</comment>
<comment type="pathway">
    <text evidence="2">Lipid metabolism; fatty acid metabolism.</text>
</comment>
<dbReference type="Pfam" id="PF00027">
    <property type="entry name" value="cNMP_binding"/>
    <property type="match status" value="1"/>
</dbReference>
<feature type="domain" description="Cyclic nucleotide-binding" evidence="9">
    <location>
        <begin position="13"/>
        <end position="83"/>
    </location>
</feature>
<keyword evidence="6" id="KW-0443">Lipid metabolism</keyword>
<evidence type="ECO:0000256" key="6">
    <source>
        <dbReference type="ARBA" id="ARBA00023098"/>
    </source>
</evidence>
<evidence type="ECO:0000256" key="8">
    <source>
        <dbReference type="ARBA" id="ARBA00038894"/>
    </source>
</evidence>
<dbReference type="Gene3D" id="2.40.160.210">
    <property type="entry name" value="Acyl-CoA thioesterase, double hotdog domain"/>
    <property type="match status" value="1"/>
</dbReference>
<dbReference type="Pfam" id="PF13622">
    <property type="entry name" value="4HBT_3"/>
    <property type="match status" value="1"/>
</dbReference>
<sequence length="424" mass="47977">MNLMLEFLGSVPLLQRLPSSSVMKISELVVLKHYEPGEYVVREGEPGNGLYFILKGEAEVVGTNSDNDNEHPEFQFKRYDYFGFVLSNAVHHADVVAVTKLSCLVLPHEHSTLLQPKSIWSAEESLETSSPMETILHLEPIEVDVFRGITPPYAPKTGQVFGGQMVGQALAAASKSVDYLKVVHSLHAYFLLGGDYNMPIIYQVERLRDGKSFATRKVDAIQKGNVIFTLLASFHKEETAFENQEVDIPSVPPPNMLLSMEDLRLQFVTDPCLPRTYRNKVATSEFIPWPIEIRFCEPRRSRNQTKSPPSLKYWFRAKEKLSDDQALHRCVVAYSSDLIFIKVSLNPHRKKGLKAHVVSLDHSIWFHRPVKADDWVLFVIFSPSSYNARAIVTGQMFNQKGELLASLMQEGLTRKDNSANKSKL</sequence>
<dbReference type="InterPro" id="IPR018490">
    <property type="entry name" value="cNMP-bd_dom_sf"/>
</dbReference>
<protein>
    <recommendedName>
        <fullName evidence="8">acyl-CoA hydrolase</fullName>
        <ecNumber evidence="8">3.1.2.20</ecNumber>
    </recommendedName>
</protein>
<dbReference type="SUPFAM" id="SSF54637">
    <property type="entry name" value="Thioesterase/thiol ester dehydrase-isomerase"/>
    <property type="match status" value="2"/>
</dbReference>
<dbReference type="InterPro" id="IPR003703">
    <property type="entry name" value="Acyl_CoA_thio"/>
</dbReference>
<dbReference type="CDD" id="cd00038">
    <property type="entry name" value="CAP_ED"/>
    <property type="match status" value="1"/>
</dbReference>
<dbReference type="CDD" id="cd03444">
    <property type="entry name" value="Thioesterase_II_repeat1"/>
    <property type="match status" value="1"/>
</dbReference>
<dbReference type="AlphaFoldDB" id="A0A6A4NS07"/>
<dbReference type="GO" id="GO:0009062">
    <property type="term" value="P:fatty acid catabolic process"/>
    <property type="evidence" value="ECO:0007669"/>
    <property type="project" value="TreeGrafter"/>
</dbReference>
<evidence type="ECO:0000256" key="7">
    <source>
        <dbReference type="ARBA" id="ARBA00035880"/>
    </source>
</evidence>
<dbReference type="Gene3D" id="2.60.120.10">
    <property type="entry name" value="Jelly Rolls"/>
    <property type="match status" value="1"/>
</dbReference>
<dbReference type="InterPro" id="IPR042171">
    <property type="entry name" value="Acyl-CoA_hotdog"/>
</dbReference>